<feature type="compositionally biased region" description="Polar residues" evidence="1">
    <location>
        <begin position="518"/>
        <end position="528"/>
    </location>
</feature>
<feature type="compositionally biased region" description="Basic and acidic residues" evidence="1">
    <location>
        <begin position="201"/>
        <end position="210"/>
    </location>
</feature>
<reference evidence="2 3" key="1">
    <citation type="journal article" date="2024" name="Microbiol. Resour. Announc.">
        <title>Genome annotations for the ascomycete fungi Trichoderma harzianum, Trichoderma aggressivum, and Purpureocillium lilacinum.</title>
        <authorList>
            <person name="Beijen E.P.W."/>
            <person name="Ohm R.A."/>
        </authorList>
    </citation>
    <scope>NUCLEOTIDE SEQUENCE [LARGE SCALE GENOMIC DNA]</scope>
    <source>
        <strain evidence="2 3">CBS 150709</strain>
    </source>
</reference>
<feature type="compositionally biased region" description="Low complexity" evidence="1">
    <location>
        <begin position="354"/>
        <end position="367"/>
    </location>
</feature>
<proteinExistence type="predicted"/>
<feature type="region of interest" description="Disordered" evidence="1">
    <location>
        <begin position="138"/>
        <end position="210"/>
    </location>
</feature>
<feature type="compositionally biased region" description="Basic and acidic residues" evidence="1">
    <location>
        <begin position="613"/>
        <end position="625"/>
    </location>
</feature>
<feature type="compositionally biased region" description="Polar residues" evidence="1">
    <location>
        <begin position="408"/>
        <end position="419"/>
    </location>
</feature>
<sequence length="718" mass="78828">MDATAPSQILKQIETISAAITRASQDLNSIHSPTAEYEINWTAIQTKLDNAWERGLRCGSLAERSEVQKELVTLAHTQEALKAQHEADLETANSRYETQLKSVLPRFCEELVRVLGPSLLENALRDLATDEYRGRSLGDLEDANLEDKRPGQGVKRKQRRPEGGRQKRQRQTNGYKPRSRHRQRRPSVTSVASPSRRHTRQHDGSPRRETLDVITPGEVYLAYWGRSKALLAVLLLPTEGLDKVGVHNETIETLGLLRELPSCYDYDPGSGILNWRQGYRDGEALVPDREYPVMYFDGKAFPTRSKVGWVAAKDLLDFDLKAIGRTIPNYKHVRRYLETRDQGRPQGPNTVSRTNTAGATAANSSSDAEPKSPVGIHASSDCPQDQQHSPTIAAALIAEVHDFPSQGTYQCAQSRTPSVPASEPQECPQCTMAGTSEPPGHEGAPSVAEELFHEACITVRTPEPTTEVDTAPQVRPIFDTRVPGAHDAWDSSLADLTMVAAEAECFLCQQEAANQAAQDGSIQATSPRQEVVDELPAGAQSSPEHEPLQHATRDDSASGDSIQLRLLQDFLASTDEGQSYSRSLDRLLELLTAPQGTTRPAHHDDDTLGPPSPRDDTASREDRSRTLSCSNEPNPPPRQHDERQPAFACSKGSPSGTNNGPRPPATDDLHLPPIRGQREPTVHLPSFPDRPSILTSCGTGTCKALRPLLPKPLRPAQI</sequence>
<protein>
    <submittedName>
        <fullName evidence="2">Uncharacterized protein</fullName>
    </submittedName>
</protein>
<comment type="caution">
    <text evidence="2">The sequence shown here is derived from an EMBL/GenBank/DDBJ whole genome shotgun (WGS) entry which is preliminary data.</text>
</comment>
<feature type="compositionally biased region" description="Basic and acidic residues" evidence="1">
    <location>
        <begin position="543"/>
        <end position="556"/>
    </location>
</feature>
<organism evidence="2 3">
    <name type="scientific">Purpureocillium lilacinum</name>
    <name type="common">Paecilomyces lilacinus</name>
    <dbReference type="NCBI Taxonomy" id="33203"/>
    <lineage>
        <taxon>Eukaryota</taxon>
        <taxon>Fungi</taxon>
        <taxon>Dikarya</taxon>
        <taxon>Ascomycota</taxon>
        <taxon>Pezizomycotina</taxon>
        <taxon>Sordariomycetes</taxon>
        <taxon>Hypocreomycetidae</taxon>
        <taxon>Hypocreales</taxon>
        <taxon>Ophiocordycipitaceae</taxon>
        <taxon>Purpureocillium</taxon>
    </lineage>
</organism>
<dbReference type="EMBL" id="JAWRVI010000221">
    <property type="protein sequence ID" value="KAK4071335.1"/>
    <property type="molecule type" value="Genomic_DNA"/>
</dbReference>
<evidence type="ECO:0000313" key="3">
    <source>
        <dbReference type="Proteomes" id="UP001287286"/>
    </source>
</evidence>
<evidence type="ECO:0000256" key="1">
    <source>
        <dbReference type="SAM" id="MobiDB-lite"/>
    </source>
</evidence>
<feature type="region of interest" description="Disordered" evidence="1">
    <location>
        <begin position="338"/>
        <end position="388"/>
    </location>
</feature>
<keyword evidence="3" id="KW-1185">Reference proteome</keyword>
<dbReference type="Proteomes" id="UP001287286">
    <property type="component" value="Unassembled WGS sequence"/>
</dbReference>
<evidence type="ECO:0000313" key="2">
    <source>
        <dbReference type="EMBL" id="KAK4071335.1"/>
    </source>
</evidence>
<accession>A0ABR0BE87</accession>
<name>A0ABR0BE87_PURLI</name>
<feature type="region of interest" description="Disordered" evidence="1">
    <location>
        <begin position="408"/>
        <end position="427"/>
    </location>
</feature>
<feature type="region of interest" description="Disordered" evidence="1">
    <location>
        <begin position="518"/>
        <end position="559"/>
    </location>
</feature>
<feature type="compositionally biased region" description="Basic and acidic residues" evidence="1">
    <location>
        <begin position="665"/>
        <end position="681"/>
    </location>
</feature>
<gene>
    <name evidence="2" type="ORF">Purlil1_13440</name>
</gene>
<feature type="region of interest" description="Disordered" evidence="1">
    <location>
        <begin position="593"/>
        <end position="689"/>
    </location>
</feature>